<dbReference type="InterPro" id="IPR050482">
    <property type="entry name" value="Sensor_HK_TwoCompSys"/>
</dbReference>
<feature type="transmembrane region" description="Helical" evidence="6">
    <location>
        <begin position="212"/>
        <end position="231"/>
    </location>
</feature>
<evidence type="ECO:0000256" key="3">
    <source>
        <dbReference type="ARBA" id="ARBA00022679"/>
    </source>
</evidence>
<dbReference type="Gene3D" id="3.30.565.10">
    <property type="entry name" value="Histidine kinase-like ATPase, C-terminal domain"/>
    <property type="match status" value="1"/>
</dbReference>
<evidence type="ECO:0000256" key="1">
    <source>
        <dbReference type="ARBA" id="ARBA00000085"/>
    </source>
</evidence>
<name>A0ABS3JI02_9BACT</name>
<dbReference type="InterPro" id="IPR011622">
    <property type="entry name" value="7TMR_DISM_rcpt_extracell_dom2"/>
</dbReference>
<dbReference type="Proteomes" id="UP000664628">
    <property type="component" value="Unassembled WGS sequence"/>
</dbReference>
<keyword evidence="6" id="KW-1133">Transmembrane helix</keyword>
<feature type="transmembrane region" description="Helical" evidence="6">
    <location>
        <begin position="331"/>
        <end position="353"/>
    </location>
</feature>
<dbReference type="PANTHER" id="PTHR24421">
    <property type="entry name" value="NITRATE/NITRITE SENSOR PROTEIN NARX-RELATED"/>
    <property type="match status" value="1"/>
</dbReference>
<dbReference type="InterPro" id="IPR003594">
    <property type="entry name" value="HATPase_dom"/>
</dbReference>
<keyword evidence="4" id="KW-0418">Kinase</keyword>
<dbReference type="SMART" id="SM00387">
    <property type="entry name" value="HATPase_c"/>
    <property type="match status" value="1"/>
</dbReference>
<feature type="transmembrane region" description="Helical" evidence="6">
    <location>
        <begin position="252"/>
        <end position="270"/>
    </location>
</feature>
<keyword evidence="3" id="KW-0808">Transferase</keyword>
<dbReference type="InterPro" id="IPR036890">
    <property type="entry name" value="HATPase_C_sf"/>
</dbReference>
<evidence type="ECO:0000313" key="9">
    <source>
        <dbReference type="Proteomes" id="UP000664628"/>
    </source>
</evidence>
<feature type="transmembrane region" description="Helical" evidence="6">
    <location>
        <begin position="302"/>
        <end position="319"/>
    </location>
</feature>
<dbReference type="RefSeq" id="WP_207329582.1">
    <property type="nucleotide sequence ID" value="NZ_JAFMYW010000003.1"/>
</dbReference>
<dbReference type="CDD" id="cd16917">
    <property type="entry name" value="HATPase_UhpB-NarQ-NarX-like"/>
    <property type="match status" value="1"/>
</dbReference>
<evidence type="ECO:0000256" key="5">
    <source>
        <dbReference type="ARBA" id="ARBA00023012"/>
    </source>
</evidence>
<accession>A0ABS3JI02</accession>
<dbReference type="Pfam" id="PF02518">
    <property type="entry name" value="HATPase_c"/>
    <property type="match status" value="1"/>
</dbReference>
<organism evidence="8 9">
    <name type="scientific">Fibrella forsythiae</name>
    <dbReference type="NCBI Taxonomy" id="2817061"/>
    <lineage>
        <taxon>Bacteria</taxon>
        <taxon>Pseudomonadati</taxon>
        <taxon>Bacteroidota</taxon>
        <taxon>Cytophagia</taxon>
        <taxon>Cytophagales</taxon>
        <taxon>Spirosomataceae</taxon>
        <taxon>Fibrella</taxon>
    </lineage>
</organism>
<dbReference type="PANTHER" id="PTHR24421:SF10">
    <property type="entry name" value="NITRATE_NITRITE SENSOR PROTEIN NARQ"/>
    <property type="match status" value="1"/>
</dbReference>
<evidence type="ECO:0000256" key="4">
    <source>
        <dbReference type="ARBA" id="ARBA00022777"/>
    </source>
</evidence>
<dbReference type="InterPro" id="IPR005467">
    <property type="entry name" value="His_kinase_dom"/>
</dbReference>
<evidence type="ECO:0000256" key="6">
    <source>
        <dbReference type="SAM" id="Phobius"/>
    </source>
</evidence>
<dbReference type="Pfam" id="PF07695">
    <property type="entry name" value="7TMR-DISM_7TM"/>
    <property type="match status" value="1"/>
</dbReference>
<evidence type="ECO:0000313" key="8">
    <source>
        <dbReference type="EMBL" id="MBO0949635.1"/>
    </source>
</evidence>
<feature type="transmembrane region" description="Helical" evidence="6">
    <location>
        <begin position="276"/>
        <end position="295"/>
    </location>
</feature>
<comment type="catalytic activity">
    <reaction evidence="1">
        <text>ATP + protein L-histidine = ADP + protein N-phospho-L-histidine.</text>
        <dbReference type="EC" id="2.7.13.3"/>
    </reaction>
</comment>
<dbReference type="EMBL" id="JAFMYW010000003">
    <property type="protein sequence ID" value="MBO0949635.1"/>
    <property type="molecule type" value="Genomic_DNA"/>
</dbReference>
<keyword evidence="6" id="KW-0472">Membrane</keyword>
<dbReference type="Gene3D" id="2.60.40.2380">
    <property type="match status" value="1"/>
</dbReference>
<proteinExistence type="predicted"/>
<sequence>MEYLEDSSGTLSIADVRASHQFVQSKKLIPSFGFSKSVYWFHCRFIANPVATDLRWLLELGYSHFRTADLYVFNQAGQQIGQILAGNSRGEAHRPLATHNYVFPLRLAAGQEVHLYLRCDGMASKLFPLTLYEQDAFYNAAQTTSLWLGFYFGFLAITILYHLLLFFYNQTKSYLLFSAYLSAYLLNELLRGNGNYIERLVLVYHPFWQEHVVSLLNGVIVLVSVLGLRFYSMGLKLETAGWMYKLLRWMQAINLLIYSLLLTGMFPVSYSLFFNFTVPLFAYLTVLLISLVRIVEGYRPAWYYFLATLILFAGVLIVMCERSGWLEGTNFWQHNAIQVASIIEILLLSLGFAEGIRAERKRRKMELEVSNLAGRKSEREWLSIVLHTSFGTTLSTMLFGLSQLEWKRLTETNLNLLVNLKKQLDNSLDELRILARSLPPTLLDEQGLPVALKTLITNYNTRNQVQFHFNTDGNERRLEARQEFELYLIGLELVNNVMRHAEATSAWLDLIWGQHDDSLTIRMRDNGKGFADNSSGGGYGLESIRRIVQHNLDGSVEATNGPAGGALVTVRVQLPQLAKLNRVKARYSPVRQLFGVVRSYF</sequence>
<protein>
    <recommendedName>
        <fullName evidence="2">histidine kinase</fullName>
        <ecNumber evidence="2">2.7.13.3</ecNumber>
    </recommendedName>
</protein>
<dbReference type="Pfam" id="PF07696">
    <property type="entry name" value="7TMR-DISMED2"/>
    <property type="match status" value="1"/>
</dbReference>
<keyword evidence="6" id="KW-0812">Transmembrane</keyword>
<dbReference type="EC" id="2.7.13.3" evidence="2"/>
<dbReference type="SUPFAM" id="SSF55874">
    <property type="entry name" value="ATPase domain of HSP90 chaperone/DNA topoisomerase II/histidine kinase"/>
    <property type="match status" value="1"/>
</dbReference>
<keyword evidence="9" id="KW-1185">Reference proteome</keyword>
<evidence type="ECO:0000256" key="2">
    <source>
        <dbReference type="ARBA" id="ARBA00012438"/>
    </source>
</evidence>
<reference evidence="8 9" key="1">
    <citation type="submission" date="2021-03" db="EMBL/GenBank/DDBJ databases">
        <title>Fibrella sp. HMF5405 genome sequencing and assembly.</title>
        <authorList>
            <person name="Kang H."/>
            <person name="Kim H."/>
            <person name="Bae S."/>
            <person name="Joh K."/>
        </authorList>
    </citation>
    <scope>NUCLEOTIDE SEQUENCE [LARGE SCALE GENOMIC DNA]</scope>
    <source>
        <strain evidence="8 9">HMF5405</strain>
    </source>
</reference>
<keyword evidence="5" id="KW-0902">Two-component regulatory system</keyword>
<feature type="domain" description="Histidine kinase" evidence="7">
    <location>
        <begin position="385"/>
        <end position="576"/>
    </location>
</feature>
<gene>
    <name evidence="8" type="ORF">J2I46_13645</name>
</gene>
<evidence type="ECO:0000259" key="7">
    <source>
        <dbReference type="PROSITE" id="PS50109"/>
    </source>
</evidence>
<dbReference type="InterPro" id="IPR011623">
    <property type="entry name" value="7TMR_DISM_rcpt_extracell_dom1"/>
</dbReference>
<dbReference type="PROSITE" id="PS50109">
    <property type="entry name" value="HIS_KIN"/>
    <property type="match status" value="1"/>
</dbReference>
<feature type="transmembrane region" description="Helical" evidence="6">
    <location>
        <begin position="146"/>
        <end position="167"/>
    </location>
</feature>
<comment type="caution">
    <text evidence="8">The sequence shown here is derived from an EMBL/GenBank/DDBJ whole genome shotgun (WGS) entry which is preliminary data.</text>
</comment>